<dbReference type="InterPro" id="IPR005467">
    <property type="entry name" value="His_kinase_dom"/>
</dbReference>
<dbReference type="SUPFAM" id="SSF55785">
    <property type="entry name" value="PYP-like sensor domain (PAS domain)"/>
    <property type="match status" value="1"/>
</dbReference>
<dbReference type="SUPFAM" id="SSF55874">
    <property type="entry name" value="ATPase domain of HSP90 chaperone/DNA topoisomerase II/histidine kinase"/>
    <property type="match status" value="1"/>
</dbReference>
<accession>A0A3S3QPE4</accession>
<dbReference type="Gene3D" id="3.30.450.20">
    <property type="entry name" value="PAS domain"/>
    <property type="match status" value="1"/>
</dbReference>
<dbReference type="PROSITE" id="PS50109">
    <property type="entry name" value="HIS_KIN"/>
    <property type="match status" value="1"/>
</dbReference>
<dbReference type="InterPro" id="IPR035965">
    <property type="entry name" value="PAS-like_dom_sf"/>
</dbReference>
<dbReference type="InterPro" id="IPR003594">
    <property type="entry name" value="HATPase_dom"/>
</dbReference>
<dbReference type="Gene3D" id="3.30.565.10">
    <property type="entry name" value="Histidine kinase-like ATPase, C-terminal domain"/>
    <property type="match status" value="1"/>
</dbReference>
<proteinExistence type="predicted"/>
<keyword evidence="3" id="KW-0808">Transferase</keyword>
<sequence>MVNNNPTMFAPAERASAKSVMRDAEILQTAVFAEHVVRVLPFSLMILNWERQVVYMNQRLMDLLHASSHEEVLGKRPGELLHCIHAYENNAGCGTTESCRECGAVRAILKSQKDKVQVSEECRVTSTSGDAYDLRAWASPYTFEGRSYTFFSVEDIHQEKRRLALERTFFHDVNNTLSPIVGCADLMGKARDVESAAKCASLVQWAGRMLVDEIESHKRLLQAENKELSVAISTVQPLSILREVIGLFSQNQSGQDRNIVVKENSEEIEIATDKVLLRRVLRNMLKNALEETQGKEEVCLSYAREQSSVVFSVHNPGCIPRSVQLQLFQRSFSTKGEGRGIGTYSMKLFGERYLKGKVWFSTSEEKGTTFFLSIPITYEA</sequence>
<name>A0A3S3QPE4_9BACT</name>
<dbReference type="EMBL" id="MTKO01000107">
    <property type="protein sequence ID" value="RWX43864.1"/>
    <property type="molecule type" value="Genomic_DNA"/>
</dbReference>
<dbReference type="InterPro" id="IPR036890">
    <property type="entry name" value="HATPase_C_sf"/>
</dbReference>
<dbReference type="SMART" id="SM00387">
    <property type="entry name" value="HATPase_c"/>
    <property type="match status" value="1"/>
</dbReference>
<dbReference type="PANTHER" id="PTHR43547:SF2">
    <property type="entry name" value="HYBRID SIGNAL TRANSDUCTION HISTIDINE KINASE C"/>
    <property type="match status" value="1"/>
</dbReference>
<protein>
    <submittedName>
        <fullName evidence="3">Histidine kinase-, DNA gyrase B-, and HSP90-like ATPase</fullName>
    </submittedName>
</protein>
<dbReference type="PANTHER" id="PTHR43547">
    <property type="entry name" value="TWO-COMPONENT HISTIDINE KINASE"/>
    <property type="match status" value="1"/>
</dbReference>
<organism evidence="3 4">
    <name type="scientific">Candidatus Electrothrix aarhusensis</name>
    <dbReference type="NCBI Taxonomy" id="1859131"/>
    <lineage>
        <taxon>Bacteria</taxon>
        <taxon>Pseudomonadati</taxon>
        <taxon>Thermodesulfobacteriota</taxon>
        <taxon>Desulfobulbia</taxon>
        <taxon>Desulfobulbales</taxon>
        <taxon>Desulfobulbaceae</taxon>
        <taxon>Candidatus Electrothrix</taxon>
    </lineage>
</organism>
<dbReference type="Pfam" id="PF02518">
    <property type="entry name" value="HATPase_c"/>
    <property type="match status" value="1"/>
</dbReference>
<evidence type="ECO:0000259" key="2">
    <source>
        <dbReference type="PROSITE" id="PS50109"/>
    </source>
</evidence>
<dbReference type="AlphaFoldDB" id="A0A3S3QPE4"/>
<keyword evidence="3" id="KW-0418">Kinase</keyword>
<evidence type="ECO:0000313" key="3">
    <source>
        <dbReference type="EMBL" id="RWX43864.1"/>
    </source>
</evidence>
<feature type="domain" description="Histidine kinase" evidence="2">
    <location>
        <begin position="168"/>
        <end position="378"/>
    </location>
</feature>
<evidence type="ECO:0000313" key="4">
    <source>
        <dbReference type="Proteomes" id="UP000287853"/>
    </source>
</evidence>
<keyword evidence="1" id="KW-0597">Phosphoprotein</keyword>
<dbReference type="GO" id="GO:0000155">
    <property type="term" value="F:phosphorelay sensor kinase activity"/>
    <property type="evidence" value="ECO:0007669"/>
    <property type="project" value="TreeGrafter"/>
</dbReference>
<comment type="caution">
    <text evidence="3">The sequence shown here is derived from an EMBL/GenBank/DDBJ whole genome shotgun (WGS) entry which is preliminary data.</text>
</comment>
<reference evidence="3 4" key="1">
    <citation type="submission" date="2017-01" db="EMBL/GenBank/DDBJ databases">
        <title>The cable genome- insights into the physiology and evolution of filamentous bacteria capable of sulfide oxidation via long distance electron transfer.</title>
        <authorList>
            <person name="Schreiber L."/>
            <person name="Bjerg J.T."/>
            <person name="Boggild A."/>
            <person name="Van De Vossenberg J."/>
            <person name="Meysman F."/>
            <person name="Nielsen L.P."/>
            <person name="Schramm A."/>
            <person name="Kjeldsen K.U."/>
        </authorList>
    </citation>
    <scope>NUCLEOTIDE SEQUENCE [LARGE SCALE GENOMIC DNA]</scope>
    <source>
        <strain evidence="3">MCF</strain>
    </source>
</reference>
<keyword evidence="4" id="KW-1185">Reference proteome</keyword>
<dbReference type="Proteomes" id="UP000287853">
    <property type="component" value="Unassembled WGS sequence"/>
</dbReference>
<gene>
    <name evidence="3" type="ORF">H206_02358</name>
</gene>
<evidence type="ECO:0000256" key="1">
    <source>
        <dbReference type="ARBA" id="ARBA00022553"/>
    </source>
</evidence>